<gene>
    <name evidence="4" type="ORF">JYU14_02130</name>
</gene>
<dbReference type="InterPro" id="IPR006140">
    <property type="entry name" value="D-isomer_DH_NAD-bd"/>
</dbReference>
<feature type="domain" description="D-isomer specific 2-hydroxyacid dehydrogenase NAD-binding" evidence="3">
    <location>
        <begin position="123"/>
        <end position="285"/>
    </location>
</feature>
<sequence>MPTVLLQGQLFPSEIKQLKQEFLRYDFFDLNDLPIEELPAAARQSTEIYYGQQLPKDALEQLSALHWIHIPSPSLQGVPLDEIYRRGSLLLTNTLGSSVQQVAEYAMGGLLYFAKNISLWQGMKRDNKEKIWKSPHRESIWTLENKIFLQVGLARLGTEITKKANDWGMRIWGVQEKKTFHPHCQKTFSKDELQHVLPLSDIVSVCLPRRRKYHHWFKEEQFNLMKSGSILIVLGHGSAIDEAALVLAAETGKFRGIVIDAFEKAPLPSNSPLWNLPNTLISPEVAFLPYDTQKRTSFRLFRHNMRQFVRGNYTDMKNVISRLDET</sequence>
<evidence type="ECO:0000259" key="3">
    <source>
        <dbReference type="Pfam" id="PF02826"/>
    </source>
</evidence>
<evidence type="ECO:0000256" key="1">
    <source>
        <dbReference type="ARBA" id="ARBA00023002"/>
    </source>
</evidence>
<keyword evidence="2" id="KW-0520">NAD</keyword>
<reference evidence="4 5" key="1">
    <citation type="submission" date="2021-02" db="EMBL/GenBank/DDBJ databases">
        <title>Activity-based single-cell genomes from oceanic crustal fluid captures similar information to metagenomic and metatranscriptomic surveys with orders of magnitude less sampling.</title>
        <authorList>
            <person name="D'Angelo T.S."/>
            <person name="Orcutt B.N."/>
        </authorList>
    </citation>
    <scope>NUCLEOTIDE SEQUENCE [LARGE SCALE GENOMIC DNA]</scope>
    <source>
        <strain evidence="4">AH-315-G07</strain>
    </source>
</reference>
<organism evidence="4 5">
    <name type="scientific">Simkania negevensis</name>
    <dbReference type="NCBI Taxonomy" id="83561"/>
    <lineage>
        <taxon>Bacteria</taxon>
        <taxon>Pseudomonadati</taxon>
        <taxon>Chlamydiota</taxon>
        <taxon>Chlamydiia</taxon>
        <taxon>Parachlamydiales</taxon>
        <taxon>Simkaniaceae</taxon>
        <taxon>Simkania</taxon>
    </lineage>
</organism>
<keyword evidence="1" id="KW-0560">Oxidoreductase</keyword>
<dbReference type="SUPFAM" id="SSF52283">
    <property type="entry name" value="Formate/glycerate dehydrogenase catalytic domain-like"/>
    <property type="match status" value="1"/>
</dbReference>
<evidence type="ECO:0000313" key="5">
    <source>
        <dbReference type="Proteomes" id="UP000722121"/>
    </source>
</evidence>
<dbReference type="SUPFAM" id="SSF51735">
    <property type="entry name" value="NAD(P)-binding Rossmann-fold domains"/>
    <property type="match status" value="1"/>
</dbReference>
<name>A0ABS3AQ71_9BACT</name>
<dbReference type="Pfam" id="PF02826">
    <property type="entry name" value="2-Hacid_dh_C"/>
    <property type="match status" value="1"/>
</dbReference>
<dbReference type="PANTHER" id="PTHR43333:SF1">
    <property type="entry name" value="D-ISOMER SPECIFIC 2-HYDROXYACID DEHYDROGENASE NAD-BINDING DOMAIN-CONTAINING PROTEIN"/>
    <property type="match status" value="1"/>
</dbReference>
<dbReference type="Gene3D" id="3.40.50.720">
    <property type="entry name" value="NAD(P)-binding Rossmann-like Domain"/>
    <property type="match status" value="2"/>
</dbReference>
<evidence type="ECO:0000256" key="2">
    <source>
        <dbReference type="ARBA" id="ARBA00023027"/>
    </source>
</evidence>
<dbReference type="EMBL" id="JAFITR010000032">
    <property type="protein sequence ID" value="MBN4066861.1"/>
    <property type="molecule type" value="Genomic_DNA"/>
</dbReference>
<keyword evidence="5" id="KW-1185">Reference proteome</keyword>
<protein>
    <submittedName>
        <fullName evidence="4">D-2-hydroxyacid dehydrogenase</fullName>
    </submittedName>
</protein>
<comment type="caution">
    <text evidence="4">The sequence shown here is derived from an EMBL/GenBank/DDBJ whole genome shotgun (WGS) entry which is preliminary data.</text>
</comment>
<dbReference type="Proteomes" id="UP000722121">
    <property type="component" value="Unassembled WGS sequence"/>
</dbReference>
<accession>A0ABS3AQ71</accession>
<proteinExistence type="predicted"/>
<dbReference type="PANTHER" id="PTHR43333">
    <property type="entry name" value="2-HACID_DH_C DOMAIN-CONTAINING PROTEIN"/>
    <property type="match status" value="1"/>
</dbReference>
<dbReference type="InterPro" id="IPR036291">
    <property type="entry name" value="NAD(P)-bd_dom_sf"/>
</dbReference>
<evidence type="ECO:0000313" key="4">
    <source>
        <dbReference type="EMBL" id="MBN4066861.1"/>
    </source>
</evidence>